<evidence type="ECO:0000256" key="2">
    <source>
        <dbReference type="ARBA" id="ARBA00022475"/>
    </source>
</evidence>
<dbReference type="NCBIfam" id="TIGR00374">
    <property type="entry name" value="flippase-like domain"/>
    <property type="match status" value="1"/>
</dbReference>
<evidence type="ECO:0000256" key="5">
    <source>
        <dbReference type="ARBA" id="ARBA00023136"/>
    </source>
</evidence>
<accession>X1BA00</accession>
<organism evidence="7">
    <name type="scientific">marine sediment metagenome</name>
    <dbReference type="NCBI Taxonomy" id="412755"/>
    <lineage>
        <taxon>unclassified sequences</taxon>
        <taxon>metagenomes</taxon>
        <taxon>ecological metagenomes</taxon>
    </lineage>
</organism>
<dbReference type="EMBL" id="BART01022134">
    <property type="protein sequence ID" value="GAG92654.1"/>
    <property type="molecule type" value="Genomic_DNA"/>
</dbReference>
<dbReference type="AlphaFoldDB" id="X1BA00"/>
<keyword evidence="3 6" id="KW-0812">Transmembrane</keyword>
<feature type="transmembrane region" description="Helical" evidence="6">
    <location>
        <begin position="20"/>
        <end position="42"/>
    </location>
</feature>
<dbReference type="InterPro" id="IPR022791">
    <property type="entry name" value="L-PG_synthase/AglD"/>
</dbReference>
<evidence type="ECO:0000313" key="7">
    <source>
        <dbReference type="EMBL" id="GAG92654.1"/>
    </source>
</evidence>
<feature type="transmembrane region" description="Helical" evidence="6">
    <location>
        <begin position="92"/>
        <end position="114"/>
    </location>
</feature>
<comment type="subcellular location">
    <subcellularLocation>
        <location evidence="1">Cell membrane</location>
        <topology evidence="1">Multi-pass membrane protein</topology>
    </subcellularLocation>
</comment>
<sequence>LPVVALTILSFQGQGNAALRSAAITGLVILVAAVGVLGLTLARESFARATGEMMGKFVSAVAGRFRRGPYEGWGERLAVFRDQSIDLLRRRWLWVTAATILSHLSLFFMLLTALRHMGVSAETVTGAEALAAFAVVRLLTALPITPGGLGVVEVGYTTALVVAGGDKELVVAAVLIYRALSYLLQVPLGLVAYAIWRTRSDWRTAAQ</sequence>
<reference evidence="7" key="1">
    <citation type="journal article" date="2014" name="Front. Microbiol.">
        <title>High frequency of phylogenetically diverse reductive dehalogenase-homologous genes in deep subseafloor sedimentary metagenomes.</title>
        <authorList>
            <person name="Kawai M."/>
            <person name="Futagami T."/>
            <person name="Toyoda A."/>
            <person name="Takaki Y."/>
            <person name="Nishi S."/>
            <person name="Hori S."/>
            <person name="Arai W."/>
            <person name="Tsubouchi T."/>
            <person name="Morono Y."/>
            <person name="Uchiyama I."/>
            <person name="Ito T."/>
            <person name="Fujiyama A."/>
            <person name="Inagaki F."/>
            <person name="Takami H."/>
        </authorList>
    </citation>
    <scope>NUCLEOTIDE SEQUENCE</scope>
    <source>
        <strain evidence="7">Expedition CK06-06</strain>
    </source>
</reference>
<evidence type="ECO:0000256" key="6">
    <source>
        <dbReference type="SAM" id="Phobius"/>
    </source>
</evidence>
<comment type="caution">
    <text evidence="7">The sequence shown here is derived from an EMBL/GenBank/DDBJ whole genome shotgun (WGS) entry which is preliminary data.</text>
</comment>
<dbReference type="PANTHER" id="PTHR39087:SF2">
    <property type="entry name" value="UPF0104 MEMBRANE PROTEIN MJ1595"/>
    <property type="match status" value="1"/>
</dbReference>
<evidence type="ECO:0008006" key="8">
    <source>
        <dbReference type="Google" id="ProtNLM"/>
    </source>
</evidence>
<evidence type="ECO:0000256" key="1">
    <source>
        <dbReference type="ARBA" id="ARBA00004651"/>
    </source>
</evidence>
<dbReference type="Pfam" id="PF03706">
    <property type="entry name" value="LPG_synthase_TM"/>
    <property type="match status" value="1"/>
</dbReference>
<protein>
    <recommendedName>
        <fullName evidence="8">Flippase-like domain-containing protein</fullName>
    </recommendedName>
</protein>
<dbReference type="PANTHER" id="PTHR39087">
    <property type="entry name" value="UPF0104 MEMBRANE PROTEIN MJ1595"/>
    <property type="match status" value="1"/>
</dbReference>
<keyword evidence="4 6" id="KW-1133">Transmembrane helix</keyword>
<evidence type="ECO:0000256" key="3">
    <source>
        <dbReference type="ARBA" id="ARBA00022692"/>
    </source>
</evidence>
<feature type="non-terminal residue" evidence="7">
    <location>
        <position position="1"/>
    </location>
</feature>
<evidence type="ECO:0000256" key="4">
    <source>
        <dbReference type="ARBA" id="ARBA00022989"/>
    </source>
</evidence>
<keyword evidence="2" id="KW-1003">Cell membrane</keyword>
<gene>
    <name evidence="7" type="ORF">S01H4_40605</name>
</gene>
<dbReference type="GO" id="GO:0005886">
    <property type="term" value="C:plasma membrane"/>
    <property type="evidence" value="ECO:0007669"/>
    <property type="project" value="UniProtKB-SubCell"/>
</dbReference>
<name>X1BA00_9ZZZZ</name>
<feature type="transmembrane region" description="Helical" evidence="6">
    <location>
        <begin position="175"/>
        <end position="196"/>
    </location>
</feature>
<keyword evidence="5 6" id="KW-0472">Membrane</keyword>
<proteinExistence type="predicted"/>